<gene>
    <name evidence="1" type="ORF">WA026_005318</name>
</gene>
<dbReference type="AlphaFoldDB" id="A0AAW1UXR8"/>
<sequence length="107" mass="12979">MLDKKNWNKNNGSSKRKMKEYARKEMPYRICEKEKNESLSWIKNKSRDTQKKEYLYKNCEQPGIRDRTEGNESESEKLEITQLIKIKLILNVTLDLQEFMIQVQMFR</sequence>
<evidence type="ECO:0000313" key="1">
    <source>
        <dbReference type="EMBL" id="KAK9884369.1"/>
    </source>
</evidence>
<accession>A0AAW1UXR8</accession>
<dbReference type="EMBL" id="JARQZJ010000092">
    <property type="protein sequence ID" value="KAK9884369.1"/>
    <property type="molecule type" value="Genomic_DNA"/>
</dbReference>
<comment type="caution">
    <text evidence="1">The sequence shown here is derived from an EMBL/GenBank/DDBJ whole genome shotgun (WGS) entry which is preliminary data.</text>
</comment>
<name>A0AAW1UXR8_9CUCU</name>
<reference evidence="1 2" key="1">
    <citation type="submission" date="2023-03" db="EMBL/GenBank/DDBJ databases">
        <title>Genome insight into feeding habits of ladybird beetles.</title>
        <authorList>
            <person name="Li H.-S."/>
            <person name="Huang Y.-H."/>
            <person name="Pang H."/>
        </authorList>
    </citation>
    <scope>NUCLEOTIDE SEQUENCE [LARGE SCALE GENOMIC DNA]</scope>
    <source>
        <strain evidence="1">SYSU_2023b</strain>
        <tissue evidence="1">Whole body</tissue>
    </source>
</reference>
<protein>
    <submittedName>
        <fullName evidence="1">Uncharacterized protein</fullName>
    </submittedName>
</protein>
<dbReference type="Proteomes" id="UP001431783">
    <property type="component" value="Unassembled WGS sequence"/>
</dbReference>
<organism evidence="1 2">
    <name type="scientific">Henosepilachna vigintioctopunctata</name>
    <dbReference type="NCBI Taxonomy" id="420089"/>
    <lineage>
        <taxon>Eukaryota</taxon>
        <taxon>Metazoa</taxon>
        <taxon>Ecdysozoa</taxon>
        <taxon>Arthropoda</taxon>
        <taxon>Hexapoda</taxon>
        <taxon>Insecta</taxon>
        <taxon>Pterygota</taxon>
        <taxon>Neoptera</taxon>
        <taxon>Endopterygota</taxon>
        <taxon>Coleoptera</taxon>
        <taxon>Polyphaga</taxon>
        <taxon>Cucujiformia</taxon>
        <taxon>Coccinelloidea</taxon>
        <taxon>Coccinellidae</taxon>
        <taxon>Epilachninae</taxon>
        <taxon>Epilachnini</taxon>
        <taxon>Henosepilachna</taxon>
    </lineage>
</organism>
<keyword evidence="2" id="KW-1185">Reference proteome</keyword>
<proteinExistence type="predicted"/>
<evidence type="ECO:0000313" key="2">
    <source>
        <dbReference type="Proteomes" id="UP001431783"/>
    </source>
</evidence>